<feature type="non-terminal residue" evidence="1">
    <location>
        <position position="1"/>
    </location>
</feature>
<evidence type="ECO:0000313" key="1">
    <source>
        <dbReference type="EMBL" id="GAH88047.1"/>
    </source>
</evidence>
<comment type="caution">
    <text evidence="1">The sequence shown here is derived from an EMBL/GenBank/DDBJ whole genome shotgun (WGS) entry which is preliminary data.</text>
</comment>
<gene>
    <name evidence="1" type="ORF">S03H2_56487</name>
</gene>
<protein>
    <submittedName>
        <fullName evidence="1">Uncharacterized protein</fullName>
    </submittedName>
</protein>
<dbReference type="EMBL" id="BARU01036136">
    <property type="protein sequence ID" value="GAH88047.1"/>
    <property type="molecule type" value="Genomic_DNA"/>
</dbReference>
<reference evidence="1" key="1">
    <citation type="journal article" date="2014" name="Front. Microbiol.">
        <title>High frequency of phylogenetically diverse reductive dehalogenase-homologous genes in deep subseafloor sedimentary metagenomes.</title>
        <authorList>
            <person name="Kawai M."/>
            <person name="Futagami T."/>
            <person name="Toyoda A."/>
            <person name="Takaki Y."/>
            <person name="Nishi S."/>
            <person name="Hori S."/>
            <person name="Arai W."/>
            <person name="Tsubouchi T."/>
            <person name="Morono Y."/>
            <person name="Uchiyama I."/>
            <person name="Ito T."/>
            <person name="Fujiyama A."/>
            <person name="Inagaki F."/>
            <person name="Takami H."/>
        </authorList>
    </citation>
    <scope>NUCLEOTIDE SEQUENCE</scope>
    <source>
        <strain evidence="1">Expedition CK06-06</strain>
    </source>
</reference>
<name>X1J262_9ZZZZ</name>
<accession>X1J262</accession>
<sequence>DWYHLSFYFGCEECKHKLEITSFTESDLIRIGE</sequence>
<dbReference type="AlphaFoldDB" id="X1J262"/>
<proteinExistence type="predicted"/>
<organism evidence="1">
    <name type="scientific">marine sediment metagenome</name>
    <dbReference type="NCBI Taxonomy" id="412755"/>
    <lineage>
        <taxon>unclassified sequences</taxon>
        <taxon>metagenomes</taxon>
        <taxon>ecological metagenomes</taxon>
    </lineage>
</organism>